<dbReference type="InterPro" id="IPR018202">
    <property type="entry name" value="Ser_caboxypep_ser_AS"/>
</dbReference>
<keyword evidence="8" id="KW-1185">Reference proteome</keyword>
<dbReference type="GO" id="GO:0006508">
    <property type="term" value="P:proteolysis"/>
    <property type="evidence" value="ECO:0007669"/>
    <property type="project" value="UniProtKB-KW"/>
</dbReference>
<evidence type="ECO:0000256" key="1">
    <source>
        <dbReference type="ARBA" id="ARBA00009431"/>
    </source>
</evidence>
<keyword evidence="5" id="KW-0325">Glycoprotein</keyword>
<evidence type="ECO:0000256" key="4">
    <source>
        <dbReference type="ARBA" id="ARBA00022801"/>
    </source>
</evidence>
<name>A0A5C3NAT2_9AGAM</name>
<dbReference type="PANTHER" id="PTHR11802">
    <property type="entry name" value="SERINE PROTEASE FAMILY S10 SERINE CARBOXYPEPTIDASE"/>
    <property type="match status" value="1"/>
</dbReference>
<evidence type="ECO:0000313" key="7">
    <source>
        <dbReference type="EMBL" id="TFK54453.1"/>
    </source>
</evidence>
<dbReference type="EMBL" id="ML213506">
    <property type="protein sequence ID" value="TFK54453.1"/>
    <property type="molecule type" value="Genomic_DNA"/>
</dbReference>
<dbReference type="Gene3D" id="3.40.50.1820">
    <property type="entry name" value="alpha/beta hydrolase"/>
    <property type="match status" value="1"/>
</dbReference>
<proteinExistence type="inferred from homology"/>
<dbReference type="EC" id="3.4.16.-" evidence="6"/>
<evidence type="ECO:0000256" key="6">
    <source>
        <dbReference type="RuleBase" id="RU361156"/>
    </source>
</evidence>
<gene>
    <name evidence="7" type="ORF">OE88DRAFT_1655124</name>
</gene>
<evidence type="ECO:0000256" key="2">
    <source>
        <dbReference type="ARBA" id="ARBA00022645"/>
    </source>
</evidence>
<dbReference type="PANTHER" id="PTHR11802:SF479">
    <property type="entry name" value="CARBOXYPEPTIDASE"/>
    <property type="match status" value="1"/>
</dbReference>
<organism evidence="7 8">
    <name type="scientific">Heliocybe sulcata</name>
    <dbReference type="NCBI Taxonomy" id="5364"/>
    <lineage>
        <taxon>Eukaryota</taxon>
        <taxon>Fungi</taxon>
        <taxon>Dikarya</taxon>
        <taxon>Basidiomycota</taxon>
        <taxon>Agaricomycotina</taxon>
        <taxon>Agaricomycetes</taxon>
        <taxon>Gloeophyllales</taxon>
        <taxon>Gloeophyllaceae</taxon>
        <taxon>Heliocybe</taxon>
    </lineage>
</organism>
<dbReference type="OrthoDB" id="443318at2759"/>
<dbReference type="InterPro" id="IPR029058">
    <property type="entry name" value="AB_hydrolase_fold"/>
</dbReference>
<dbReference type="Pfam" id="PF00450">
    <property type="entry name" value="Peptidase_S10"/>
    <property type="match status" value="2"/>
</dbReference>
<protein>
    <recommendedName>
        <fullName evidence="6">Carboxypeptidase</fullName>
        <ecNumber evidence="6">3.4.16.-</ecNumber>
    </recommendedName>
</protein>
<evidence type="ECO:0000256" key="3">
    <source>
        <dbReference type="ARBA" id="ARBA00022670"/>
    </source>
</evidence>
<sequence>MLELGTVLLGLAALAVSQDTPPSTYPHNYTGIPATGYGPEWQHYFEVTEPLPNVTVPLPRNYAGSLSVNRAGHANDTLFFWGFEKEEGSLAAEAGERSDEPWLIWLNGGPGASSFLGFFAENGPLHITNTYSIVPNNYSWNKLADAFWVDQPVGTGFSTADATGYIPDEDQMGQDFLGFLTNLVKVFPSLAERPFYLTGESYAGTYIPYIVKAIFSTPNPPVKLAKFAIGDGATAALSVFEMLPMLSVIETYPQLIGYDPEVYEYFKTQTHLCGYDLNLTYPETAHFPTIPVNWGSIADASAFAERSRGGYSKSVFKNTLVSKVKQQQEAGQLLAARDLETREERKMAWKRDLTGRVNGTIDPYYGCDLLDFVIDYALNYSFPWEGGDFNGFDVYFVPDALDPEAPLDPTIFFNDNRTRAAVHAPTSQDWAEQINYPFNSTYDYTFPDGGVNEFGDPSVEPMAFLSELATNASLHNVSMIFYSGNADMLVAHLGTEVTIQNTTWGGIQGFTRKPDTPWYDDTGKFAGIVHQERNLTYVLFNGAGHEVPEYEPATAYVFLREFVLGSNTTGLVESSGNGTVTVVGGEDHVFDNDIMSAASDAIYYGSATTVSSYVPASATVAAWDSFIATAITTASAAVSTVA</sequence>
<dbReference type="AlphaFoldDB" id="A0A5C3NAT2"/>
<dbReference type="SUPFAM" id="SSF53474">
    <property type="entry name" value="alpha/beta-Hydrolases"/>
    <property type="match status" value="1"/>
</dbReference>
<accession>A0A5C3NAT2</accession>
<dbReference type="PRINTS" id="PR00724">
    <property type="entry name" value="CRBOXYPTASEC"/>
</dbReference>
<feature type="signal peptide" evidence="6">
    <location>
        <begin position="1"/>
        <end position="17"/>
    </location>
</feature>
<reference evidence="7 8" key="1">
    <citation type="journal article" date="2019" name="Nat. Ecol. Evol.">
        <title>Megaphylogeny resolves global patterns of mushroom evolution.</title>
        <authorList>
            <person name="Varga T."/>
            <person name="Krizsan K."/>
            <person name="Foldi C."/>
            <person name="Dima B."/>
            <person name="Sanchez-Garcia M."/>
            <person name="Sanchez-Ramirez S."/>
            <person name="Szollosi G.J."/>
            <person name="Szarkandi J.G."/>
            <person name="Papp V."/>
            <person name="Albert L."/>
            <person name="Andreopoulos W."/>
            <person name="Angelini C."/>
            <person name="Antonin V."/>
            <person name="Barry K.W."/>
            <person name="Bougher N.L."/>
            <person name="Buchanan P."/>
            <person name="Buyck B."/>
            <person name="Bense V."/>
            <person name="Catcheside P."/>
            <person name="Chovatia M."/>
            <person name="Cooper J."/>
            <person name="Damon W."/>
            <person name="Desjardin D."/>
            <person name="Finy P."/>
            <person name="Geml J."/>
            <person name="Haridas S."/>
            <person name="Hughes K."/>
            <person name="Justo A."/>
            <person name="Karasinski D."/>
            <person name="Kautmanova I."/>
            <person name="Kiss B."/>
            <person name="Kocsube S."/>
            <person name="Kotiranta H."/>
            <person name="LaButti K.M."/>
            <person name="Lechner B.E."/>
            <person name="Liimatainen K."/>
            <person name="Lipzen A."/>
            <person name="Lukacs Z."/>
            <person name="Mihaltcheva S."/>
            <person name="Morgado L.N."/>
            <person name="Niskanen T."/>
            <person name="Noordeloos M.E."/>
            <person name="Ohm R.A."/>
            <person name="Ortiz-Santana B."/>
            <person name="Ovrebo C."/>
            <person name="Racz N."/>
            <person name="Riley R."/>
            <person name="Savchenko A."/>
            <person name="Shiryaev A."/>
            <person name="Soop K."/>
            <person name="Spirin V."/>
            <person name="Szebenyi C."/>
            <person name="Tomsovsky M."/>
            <person name="Tulloss R.E."/>
            <person name="Uehling J."/>
            <person name="Grigoriev I.V."/>
            <person name="Vagvolgyi C."/>
            <person name="Papp T."/>
            <person name="Martin F.M."/>
            <person name="Miettinen O."/>
            <person name="Hibbett D.S."/>
            <person name="Nagy L.G."/>
        </authorList>
    </citation>
    <scope>NUCLEOTIDE SEQUENCE [LARGE SCALE GENOMIC DNA]</scope>
    <source>
        <strain evidence="7 8">OMC1185</strain>
    </source>
</reference>
<keyword evidence="6" id="KW-0732">Signal</keyword>
<feature type="chain" id="PRO_5023022820" description="Carboxypeptidase" evidence="6">
    <location>
        <begin position="18"/>
        <end position="642"/>
    </location>
</feature>
<dbReference type="Proteomes" id="UP000305948">
    <property type="component" value="Unassembled WGS sequence"/>
</dbReference>
<dbReference type="STRING" id="5364.A0A5C3NAT2"/>
<dbReference type="PROSITE" id="PS00131">
    <property type="entry name" value="CARBOXYPEPT_SER_SER"/>
    <property type="match status" value="1"/>
</dbReference>
<dbReference type="InterPro" id="IPR001563">
    <property type="entry name" value="Peptidase_S10"/>
</dbReference>
<comment type="similarity">
    <text evidence="1 6">Belongs to the peptidase S10 family.</text>
</comment>
<keyword evidence="4 6" id="KW-0378">Hydrolase</keyword>
<evidence type="ECO:0000313" key="8">
    <source>
        <dbReference type="Proteomes" id="UP000305948"/>
    </source>
</evidence>
<dbReference type="GO" id="GO:0004185">
    <property type="term" value="F:serine-type carboxypeptidase activity"/>
    <property type="evidence" value="ECO:0007669"/>
    <property type="project" value="UniProtKB-UniRule"/>
</dbReference>
<keyword evidence="3 6" id="KW-0645">Protease</keyword>
<evidence type="ECO:0000256" key="5">
    <source>
        <dbReference type="ARBA" id="ARBA00023180"/>
    </source>
</evidence>
<keyword evidence="2 6" id="KW-0121">Carboxypeptidase</keyword>